<dbReference type="EMBL" id="ML992671">
    <property type="protein sequence ID" value="KAF2213086.1"/>
    <property type="molecule type" value="Genomic_DNA"/>
</dbReference>
<feature type="region of interest" description="Disordered" evidence="1">
    <location>
        <begin position="1"/>
        <end position="31"/>
    </location>
</feature>
<dbReference type="Proteomes" id="UP000799539">
    <property type="component" value="Unassembled WGS sequence"/>
</dbReference>
<dbReference type="InterPro" id="IPR057683">
    <property type="entry name" value="DUF7923"/>
</dbReference>
<dbReference type="OrthoDB" id="3512845at2759"/>
<organism evidence="4 5">
    <name type="scientific">Cercospora zeae-maydis SCOH1-5</name>
    <dbReference type="NCBI Taxonomy" id="717836"/>
    <lineage>
        <taxon>Eukaryota</taxon>
        <taxon>Fungi</taxon>
        <taxon>Dikarya</taxon>
        <taxon>Ascomycota</taxon>
        <taxon>Pezizomycotina</taxon>
        <taxon>Dothideomycetes</taxon>
        <taxon>Dothideomycetidae</taxon>
        <taxon>Mycosphaerellales</taxon>
        <taxon>Mycosphaerellaceae</taxon>
        <taxon>Cercospora</taxon>
    </lineage>
</organism>
<feature type="region of interest" description="Disordered" evidence="1">
    <location>
        <begin position="37"/>
        <end position="56"/>
    </location>
</feature>
<dbReference type="PANTHER" id="PTHR37543:SF1">
    <property type="entry name" value="CCCH ZINC FINGER DNA BINDING PROTEIN (AFU_ORTHOLOGUE AFUA_5G12760)"/>
    <property type="match status" value="1"/>
</dbReference>
<evidence type="ECO:0000259" key="3">
    <source>
        <dbReference type="Pfam" id="PF25543"/>
    </source>
</evidence>
<feature type="domain" description="Tandem CCCH zinc finger" evidence="3">
    <location>
        <begin position="522"/>
        <end position="580"/>
    </location>
</feature>
<protein>
    <recommendedName>
        <fullName evidence="6">C3H1-type domain-containing protein</fullName>
    </recommendedName>
</protein>
<evidence type="ECO:0000313" key="4">
    <source>
        <dbReference type="EMBL" id="KAF2213086.1"/>
    </source>
</evidence>
<feature type="compositionally biased region" description="Polar residues" evidence="1">
    <location>
        <begin position="37"/>
        <end position="53"/>
    </location>
</feature>
<proteinExistence type="predicted"/>
<accession>A0A6A6FHY3</accession>
<evidence type="ECO:0000256" key="1">
    <source>
        <dbReference type="SAM" id="MobiDB-lite"/>
    </source>
</evidence>
<keyword evidence="5" id="KW-1185">Reference proteome</keyword>
<feature type="region of interest" description="Disordered" evidence="1">
    <location>
        <begin position="357"/>
        <end position="380"/>
    </location>
</feature>
<dbReference type="InterPro" id="IPR057654">
    <property type="entry name" value="Znf-CCCH_tandem"/>
</dbReference>
<evidence type="ECO:0000313" key="5">
    <source>
        <dbReference type="Proteomes" id="UP000799539"/>
    </source>
</evidence>
<dbReference type="PANTHER" id="PTHR37543">
    <property type="entry name" value="CCCH ZINC FINGER DNA BINDING PROTEIN (AFU_ORTHOLOGUE AFUA_5G12760)"/>
    <property type="match status" value="1"/>
</dbReference>
<feature type="compositionally biased region" description="Low complexity" evidence="1">
    <location>
        <begin position="1"/>
        <end position="11"/>
    </location>
</feature>
<evidence type="ECO:0008006" key="6">
    <source>
        <dbReference type="Google" id="ProtNLM"/>
    </source>
</evidence>
<feature type="domain" description="DUF7923" evidence="2">
    <location>
        <begin position="151"/>
        <end position="330"/>
    </location>
</feature>
<sequence length="597" mass="65789">MPAASASSPRPIAMDPIGTPRRCGSLAGDSRSVLRDTSNGWNSLTGTRNSSAAATPVRTPVREIASVASASNAHLSELWSRYEFSRSQYTVQNKLLEEVLHRYSNLVLEHDELQQTMASGSIDVPPQHSLQGSLQVMTAERNLLKDLLLANPFIMVLVDGNGMIFNNELLQLGENGGRRAARQLKESVSRMLVSHPHCPPESRVDIKVYANVKGLGRNLVSAGILSSQSVFEDFVTGFSRGNETCDFIDIGAGKDVTDMKLNANFRQFFHDHQCRQVVFGCSHDSRYARLLETFTNNNDATNRVTLLGGVPFEKELNHLPFSKQTIPGLFRDTKISLAPLDLLGDISRSRHDSKNVFNPASAMFTPPPSTRTPAPSTPMYSPTTLSFREPSTRTNSITSSVAVSESAVVAGASMPVAPPVAPVTPGGGWANMARKNAHLPFKDIRKPTPEVAHSGPVVLVNKDGYRVDKDMEYDHDRVYKLKQAKYCNQHYIGRGCCHYRAANGACPHEHSVKLSEEDKKWLRVVARETVCKKGTSCREIDCIYGHHCPYPKLQEGSLKGIGCINGDKCRFAPEMHGMDKKVHKVLTSKDLEHTEEI</sequence>
<reference evidence="4" key="1">
    <citation type="journal article" date="2020" name="Stud. Mycol.">
        <title>101 Dothideomycetes genomes: a test case for predicting lifestyles and emergence of pathogens.</title>
        <authorList>
            <person name="Haridas S."/>
            <person name="Albert R."/>
            <person name="Binder M."/>
            <person name="Bloem J."/>
            <person name="Labutti K."/>
            <person name="Salamov A."/>
            <person name="Andreopoulos B."/>
            <person name="Baker S."/>
            <person name="Barry K."/>
            <person name="Bills G."/>
            <person name="Bluhm B."/>
            <person name="Cannon C."/>
            <person name="Castanera R."/>
            <person name="Culley D."/>
            <person name="Daum C."/>
            <person name="Ezra D."/>
            <person name="Gonzalez J."/>
            <person name="Henrissat B."/>
            <person name="Kuo A."/>
            <person name="Liang C."/>
            <person name="Lipzen A."/>
            <person name="Lutzoni F."/>
            <person name="Magnuson J."/>
            <person name="Mondo S."/>
            <person name="Nolan M."/>
            <person name="Ohm R."/>
            <person name="Pangilinan J."/>
            <person name="Park H.-J."/>
            <person name="Ramirez L."/>
            <person name="Alfaro M."/>
            <person name="Sun H."/>
            <person name="Tritt A."/>
            <person name="Yoshinaga Y."/>
            <person name="Zwiers L.-H."/>
            <person name="Turgeon B."/>
            <person name="Goodwin S."/>
            <person name="Spatafora J."/>
            <person name="Crous P."/>
            <person name="Grigoriev I."/>
        </authorList>
    </citation>
    <scope>NUCLEOTIDE SEQUENCE</scope>
    <source>
        <strain evidence="4">SCOH1-5</strain>
    </source>
</reference>
<evidence type="ECO:0000259" key="2">
    <source>
        <dbReference type="Pfam" id="PF25540"/>
    </source>
</evidence>
<gene>
    <name evidence="4" type="ORF">CERZMDRAFT_105847</name>
</gene>
<dbReference type="Pfam" id="PF25540">
    <property type="entry name" value="DUF7923"/>
    <property type="match status" value="1"/>
</dbReference>
<dbReference type="AlphaFoldDB" id="A0A6A6FHY3"/>
<dbReference type="Pfam" id="PF25543">
    <property type="entry name" value="zf-CCCH_tandem"/>
    <property type="match status" value="1"/>
</dbReference>
<name>A0A6A6FHY3_9PEZI</name>